<proteinExistence type="predicted"/>
<keyword evidence="3 8" id="KW-0812">Transmembrane</keyword>
<dbReference type="KEGG" id="mis:MICPUN_95143"/>
<dbReference type="GO" id="GO:0016887">
    <property type="term" value="F:ATP hydrolysis activity"/>
    <property type="evidence" value="ECO:0007669"/>
    <property type="project" value="InterPro"/>
</dbReference>
<feature type="transmembrane region" description="Helical" evidence="8">
    <location>
        <begin position="442"/>
        <end position="460"/>
    </location>
</feature>
<evidence type="ECO:0000313" key="11">
    <source>
        <dbReference type="Proteomes" id="UP000002009"/>
    </source>
</evidence>
<evidence type="ECO:0000256" key="6">
    <source>
        <dbReference type="ARBA" id="ARBA00022989"/>
    </source>
</evidence>
<dbReference type="SMART" id="SM00382">
    <property type="entry name" value="AAA"/>
    <property type="match status" value="1"/>
</dbReference>
<dbReference type="EMBL" id="CP001329">
    <property type="protein sequence ID" value="ACO65667.1"/>
    <property type="molecule type" value="Genomic_DNA"/>
</dbReference>
<dbReference type="InterPro" id="IPR027417">
    <property type="entry name" value="P-loop_NTPase"/>
</dbReference>
<dbReference type="Pfam" id="PF01061">
    <property type="entry name" value="ABC2_membrane"/>
    <property type="match status" value="1"/>
</dbReference>
<dbReference type="FunCoup" id="C1ECZ7">
    <property type="interactions" value="199"/>
</dbReference>
<dbReference type="InterPro" id="IPR043926">
    <property type="entry name" value="ABCG_dom"/>
</dbReference>
<dbReference type="PANTHER" id="PTHR48041">
    <property type="entry name" value="ABC TRANSPORTER G FAMILY MEMBER 28"/>
    <property type="match status" value="1"/>
</dbReference>
<dbReference type="GO" id="GO:0140359">
    <property type="term" value="F:ABC-type transporter activity"/>
    <property type="evidence" value="ECO:0007669"/>
    <property type="project" value="InterPro"/>
</dbReference>
<evidence type="ECO:0000256" key="1">
    <source>
        <dbReference type="ARBA" id="ARBA00004141"/>
    </source>
</evidence>
<keyword evidence="5 10" id="KW-0067">ATP-binding</keyword>
<dbReference type="PROSITE" id="PS00211">
    <property type="entry name" value="ABC_TRANSPORTER_1"/>
    <property type="match status" value="1"/>
</dbReference>
<dbReference type="Proteomes" id="UP000002009">
    <property type="component" value="Chromosome 9"/>
</dbReference>
<dbReference type="InterPro" id="IPR050352">
    <property type="entry name" value="ABCG_transporters"/>
</dbReference>
<dbReference type="RefSeq" id="XP_002504409.1">
    <property type="nucleotide sequence ID" value="XM_002504363.1"/>
</dbReference>
<dbReference type="OrthoDB" id="66620at2759"/>
<gene>
    <name evidence="10" type="ORF">MICPUN_95143</name>
</gene>
<evidence type="ECO:0000256" key="4">
    <source>
        <dbReference type="ARBA" id="ARBA00022741"/>
    </source>
</evidence>
<dbReference type="SUPFAM" id="SSF52540">
    <property type="entry name" value="P-loop containing nucleoside triphosphate hydrolases"/>
    <property type="match status" value="1"/>
</dbReference>
<dbReference type="CDD" id="cd03213">
    <property type="entry name" value="ABCG_EPDR"/>
    <property type="match status" value="1"/>
</dbReference>
<dbReference type="Pfam" id="PF19055">
    <property type="entry name" value="ABC2_membrane_7"/>
    <property type="match status" value="1"/>
</dbReference>
<dbReference type="GeneID" id="8246600"/>
<name>C1ECZ7_MICCC</name>
<keyword evidence="2" id="KW-0813">Transport</keyword>
<dbReference type="eggNOG" id="KOG0061">
    <property type="taxonomic scope" value="Eukaryota"/>
</dbReference>
<dbReference type="GO" id="GO:0005524">
    <property type="term" value="F:ATP binding"/>
    <property type="evidence" value="ECO:0007669"/>
    <property type="project" value="UniProtKB-KW"/>
</dbReference>
<organism evidence="10 11">
    <name type="scientific">Micromonas commoda (strain RCC299 / NOUM17 / CCMP2709)</name>
    <name type="common">Picoplanktonic green alga</name>
    <dbReference type="NCBI Taxonomy" id="296587"/>
    <lineage>
        <taxon>Eukaryota</taxon>
        <taxon>Viridiplantae</taxon>
        <taxon>Chlorophyta</taxon>
        <taxon>Mamiellophyceae</taxon>
        <taxon>Mamiellales</taxon>
        <taxon>Mamiellaceae</taxon>
        <taxon>Micromonas</taxon>
    </lineage>
</organism>
<keyword evidence="7 8" id="KW-0472">Membrane</keyword>
<dbReference type="Gene3D" id="3.40.50.300">
    <property type="entry name" value="P-loop containing nucleotide triphosphate hydrolases"/>
    <property type="match status" value="1"/>
</dbReference>
<evidence type="ECO:0000313" key="10">
    <source>
        <dbReference type="EMBL" id="ACO65667.1"/>
    </source>
</evidence>
<keyword evidence="4" id="KW-0547">Nucleotide-binding</keyword>
<dbReference type="Pfam" id="PF00005">
    <property type="entry name" value="ABC_tran"/>
    <property type="match status" value="1"/>
</dbReference>
<dbReference type="InterPro" id="IPR003593">
    <property type="entry name" value="AAA+_ATPase"/>
</dbReference>
<accession>C1ECZ7</accession>
<sequence length="615" mass="66344">MTLQPTKKEKKKLGADAKPKRILDGVSGAAKPGRLLAIMGPSGSGKTSLLNALAAQVPRSKRLTLSGTLRHDDVSVGQDTRRNRKRLNDAVAYVQQQDVFYSQLTVRETLETAAAMRMPTSKYTQSQRSEAVDDVLRAMGIAHVASSKVGDVKTRGISGGEKKRLALACELVGGSPHVVCCDEPTSGLDAFQAQRVVESLKKLASDARRTVVCSIHQPRGSIVAMFDDLCLMANGRCVYQGAWTDAPEWFERLGHPIPTNANPAEFLVDLVSVDTSSDAKQKESEARVEALAAAWEKRGRSADVDADVDADVAEHAAEQKTDESAPAASANRRAGLAAQFFMLLKRSWRQVRRDGATNKIRLSTSMNSALVFGSIFWRMGLTQTSIQDRLGLLQVSAINAAMAALMKTLTAFTSEKVIVNRERASGSYGMLPYLAAKLCAELPVGAFFPLAFGAVVYPMAGLHPRADRFAKFAGLIVLESFTSSAIGLAVSSVAPSTEAAVAMGPAVMVLFIVFGGYYVNADNVPMCFRWINKCSLIKWAFQGLCVNEFAGLEFEKSGKKYGDQSDGGVVLERLGFVGTSAGDAAREQVNVASFCYLLTLYLLEKNAPKFQSMEP</sequence>
<comment type="subcellular location">
    <subcellularLocation>
        <location evidence="1">Membrane</location>
        <topology evidence="1">Multi-pass membrane protein</topology>
    </subcellularLocation>
</comment>
<dbReference type="PANTHER" id="PTHR48041:SF41">
    <property type="entry name" value="ABC TRANSPORTER G FAMILY"/>
    <property type="match status" value="1"/>
</dbReference>
<dbReference type="InterPro" id="IPR013525">
    <property type="entry name" value="ABC2_TM"/>
</dbReference>
<keyword evidence="6 8" id="KW-1133">Transmembrane helix</keyword>
<feature type="transmembrane region" description="Helical" evidence="8">
    <location>
        <begin position="500"/>
        <end position="519"/>
    </location>
</feature>
<feature type="transmembrane region" description="Helical" evidence="8">
    <location>
        <begin position="472"/>
        <end position="494"/>
    </location>
</feature>
<dbReference type="InterPro" id="IPR003439">
    <property type="entry name" value="ABC_transporter-like_ATP-bd"/>
</dbReference>
<dbReference type="AlphaFoldDB" id="C1ECZ7"/>
<dbReference type="GO" id="GO:0016020">
    <property type="term" value="C:membrane"/>
    <property type="evidence" value="ECO:0007669"/>
    <property type="project" value="UniProtKB-SubCell"/>
</dbReference>
<evidence type="ECO:0000256" key="5">
    <source>
        <dbReference type="ARBA" id="ARBA00022840"/>
    </source>
</evidence>
<dbReference type="InterPro" id="IPR017871">
    <property type="entry name" value="ABC_transporter-like_CS"/>
</dbReference>
<reference evidence="10 11" key="1">
    <citation type="journal article" date="2009" name="Science">
        <title>Green evolution and dynamic adaptations revealed by genomes of the marine picoeukaryotes Micromonas.</title>
        <authorList>
            <person name="Worden A.Z."/>
            <person name="Lee J.H."/>
            <person name="Mock T."/>
            <person name="Rouze P."/>
            <person name="Simmons M.P."/>
            <person name="Aerts A.L."/>
            <person name="Allen A.E."/>
            <person name="Cuvelier M.L."/>
            <person name="Derelle E."/>
            <person name="Everett M.V."/>
            <person name="Foulon E."/>
            <person name="Grimwood J."/>
            <person name="Gundlach H."/>
            <person name="Henrissat B."/>
            <person name="Napoli C."/>
            <person name="McDonald S.M."/>
            <person name="Parker M.S."/>
            <person name="Rombauts S."/>
            <person name="Salamov A."/>
            <person name="Von Dassow P."/>
            <person name="Badger J.H."/>
            <person name="Coutinho P.M."/>
            <person name="Demir E."/>
            <person name="Dubchak I."/>
            <person name="Gentemann C."/>
            <person name="Eikrem W."/>
            <person name="Gready J.E."/>
            <person name="John U."/>
            <person name="Lanier W."/>
            <person name="Lindquist E.A."/>
            <person name="Lucas S."/>
            <person name="Mayer K.F."/>
            <person name="Moreau H."/>
            <person name="Not F."/>
            <person name="Otillar R."/>
            <person name="Panaud O."/>
            <person name="Pangilinan J."/>
            <person name="Paulsen I."/>
            <person name="Piegu B."/>
            <person name="Poliakov A."/>
            <person name="Robbens S."/>
            <person name="Schmutz J."/>
            <person name="Toulza E."/>
            <person name="Wyss T."/>
            <person name="Zelensky A."/>
            <person name="Zhou K."/>
            <person name="Armbrust E.V."/>
            <person name="Bhattacharya D."/>
            <person name="Goodenough U.W."/>
            <person name="Van de Peer Y."/>
            <person name="Grigoriev I.V."/>
        </authorList>
    </citation>
    <scope>NUCLEOTIDE SEQUENCE [LARGE SCALE GENOMIC DNA]</scope>
    <source>
        <strain evidence="11">RCC299 / NOUM17</strain>
    </source>
</reference>
<dbReference type="PROSITE" id="PS50893">
    <property type="entry name" value="ABC_TRANSPORTER_2"/>
    <property type="match status" value="1"/>
</dbReference>
<evidence type="ECO:0000256" key="7">
    <source>
        <dbReference type="ARBA" id="ARBA00023136"/>
    </source>
</evidence>
<evidence type="ECO:0000259" key="9">
    <source>
        <dbReference type="PROSITE" id="PS50893"/>
    </source>
</evidence>
<keyword evidence="11" id="KW-1185">Reference proteome</keyword>
<dbReference type="InParanoid" id="C1ECZ7"/>
<evidence type="ECO:0000256" key="3">
    <source>
        <dbReference type="ARBA" id="ARBA00022692"/>
    </source>
</evidence>
<evidence type="ECO:0000256" key="2">
    <source>
        <dbReference type="ARBA" id="ARBA00022448"/>
    </source>
</evidence>
<feature type="domain" description="ABC transporter" evidence="9">
    <location>
        <begin position="3"/>
        <end position="259"/>
    </location>
</feature>
<evidence type="ECO:0000256" key="8">
    <source>
        <dbReference type="SAM" id="Phobius"/>
    </source>
</evidence>
<protein>
    <submittedName>
        <fullName evidence="10">ATP-binding cassette superfamily</fullName>
    </submittedName>
</protein>
<dbReference type="OMA" id="WWKQFWL"/>